<organism evidence="1 2">
    <name type="scientific">Rhizobium aquaticum</name>
    <dbReference type="NCBI Taxonomy" id="1549636"/>
    <lineage>
        <taxon>Bacteria</taxon>
        <taxon>Pseudomonadati</taxon>
        <taxon>Pseudomonadota</taxon>
        <taxon>Alphaproteobacteria</taxon>
        <taxon>Hyphomicrobiales</taxon>
        <taxon>Rhizobiaceae</taxon>
        <taxon>Rhizobium/Agrobacterium group</taxon>
        <taxon>Rhizobium</taxon>
    </lineage>
</organism>
<reference evidence="1 2" key="1">
    <citation type="submission" date="2024-06" db="EMBL/GenBank/DDBJ databases">
        <title>Genomic Encyclopedia of Type Strains, Phase IV (KMG-IV): sequencing the most valuable type-strain genomes for metagenomic binning, comparative biology and taxonomic classification.</title>
        <authorList>
            <person name="Goeker M."/>
        </authorList>
    </citation>
    <scope>NUCLEOTIDE SEQUENCE [LARGE SCALE GENOMIC DNA]</scope>
    <source>
        <strain evidence="1 2">DSM 29780</strain>
    </source>
</reference>
<comment type="caution">
    <text evidence="1">The sequence shown here is derived from an EMBL/GenBank/DDBJ whole genome shotgun (WGS) entry which is preliminary data.</text>
</comment>
<dbReference type="EMBL" id="JBEPMB010000005">
    <property type="protein sequence ID" value="MET3615034.1"/>
    <property type="molecule type" value="Genomic_DNA"/>
</dbReference>
<sequence>MPEGSERKTTPALERLARKEREEFLRRSSTQFLECAIHLCATHMSLDDVEDLLEQEARLLRIYQ</sequence>
<dbReference type="Proteomes" id="UP001549047">
    <property type="component" value="Unassembled WGS sequence"/>
</dbReference>
<evidence type="ECO:0000313" key="1">
    <source>
        <dbReference type="EMBL" id="MET3615034.1"/>
    </source>
</evidence>
<proteinExistence type="predicted"/>
<accession>A0ABV2J5A6</accession>
<evidence type="ECO:0000313" key="2">
    <source>
        <dbReference type="Proteomes" id="UP001549047"/>
    </source>
</evidence>
<keyword evidence="2" id="KW-1185">Reference proteome</keyword>
<dbReference type="RefSeq" id="WP_354557518.1">
    <property type="nucleotide sequence ID" value="NZ_JBEPMB010000005.1"/>
</dbReference>
<protein>
    <submittedName>
        <fullName evidence="1">Uncharacterized protein</fullName>
    </submittedName>
</protein>
<name>A0ABV2J5A6_9HYPH</name>
<gene>
    <name evidence="1" type="ORF">ABID16_003377</name>
</gene>